<dbReference type="AlphaFoldDB" id="A0A2P8GUQ5"/>
<evidence type="ECO:0000259" key="1">
    <source>
        <dbReference type="Pfam" id="PF02698"/>
    </source>
</evidence>
<comment type="caution">
    <text evidence="2">The sequence shown here is derived from an EMBL/GenBank/DDBJ whole genome shotgun (WGS) entry which is preliminary data.</text>
</comment>
<evidence type="ECO:0000313" key="2">
    <source>
        <dbReference type="EMBL" id="PSL37699.1"/>
    </source>
</evidence>
<dbReference type="PANTHER" id="PTHR30336">
    <property type="entry name" value="INNER MEMBRANE PROTEIN, PROBABLE PERMEASE"/>
    <property type="match status" value="1"/>
</dbReference>
<dbReference type="EMBL" id="RZGY01000001">
    <property type="protein sequence ID" value="RUQ87708.1"/>
    <property type="molecule type" value="Genomic_DNA"/>
</dbReference>
<reference evidence="3 5" key="2">
    <citation type="submission" date="2018-12" db="EMBL/GenBank/DDBJ databases">
        <authorList>
            <person name="hu s."/>
            <person name="Xu Y."/>
            <person name="Xu B."/>
            <person name="Li F."/>
        </authorList>
    </citation>
    <scope>NUCLEOTIDE SEQUENCE [LARGE SCALE GENOMIC DNA]</scope>
    <source>
        <strain evidence="3 5">KSW2-17</strain>
    </source>
</reference>
<feature type="domain" description="DUF218" evidence="1">
    <location>
        <begin position="53"/>
        <end position="169"/>
    </location>
</feature>
<evidence type="ECO:0000313" key="4">
    <source>
        <dbReference type="Proteomes" id="UP000241203"/>
    </source>
</evidence>
<dbReference type="Gene3D" id="3.40.50.620">
    <property type="entry name" value="HUPs"/>
    <property type="match status" value="1"/>
</dbReference>
<proteinExistence type="predicted"/>
<dbReference type="GO" id="GO:0043164">
    <property type="term" value="P:Gram-negative-bacterium-type cell wall biogenesis"/>
    <property type="evidence" value="ECO:0007669"/>
    <property type="project" value="TreeGrafter"/>
</dbReference>
<dbReference type="Proteomes" id="UP000241203">
    <property type="component" value="Unassembled WGS sequence"/>
</dbReference>
<reference evidence="2 4" key="1">
    <citation type="submission" date="2018-03" db="EMBL/GenBank/DDBJ databases">
        <title>Genomic Encyclopedia of Archaeal and Bacterial Type Strains, Phase II (KMG-II): from individual species to whole genera.</title>
        <authorList>
            <person name="Goeker M."/>
        </authorList>
    </citation>
    <scope>NUCLEOTIDE SEQUENCE [LARGE SCALE GENOMIC DNA]</scope>
    <source>
        <strain evidence="2 4">DSM 21548</strain>
    </source>
</reference>
<dbReference type="Pfam" id="PF02698">
    <property type="entry name" value="DUF218"/>
    <property type="match status" value="1"/>
</dbReference>
<dbReference type="Proteomes" id="UP000268291">
    <property type="component" value="Unassembled WGS sequence"/>
</dbReference>
<evidence type="ECO:0000313" key="3">
    <source>
        <dbReference type="EMBL" id="RUQ87708.1"/>
    </source>
</evidence>
<dbReference type="InterPro" id="IPR051599">
    <property type="entry name" value="Cell_Envelope_Assoc"/>
</dbReference>
<keyword evidence="5" id="KW-1185">Reference proteome</keyword>
<name>A0A2P8GUQ5_9MICO</name>
<dbReference type="GO" id="GO:0000270">
    <property type="term" value="P:peptidoglycan metabolic process"/>
    <property type="evidence" value="ECO:0007669"/>
    <property type="project" value="TreeGrafter"/>
</dbReference>
<evidence type="ECO:0000313" key="5">
    <source>
        <dbReference type="Proteomes" id="UP000268291"/>
    </source>
</evidence>
<dbReference type="RefSeq" id="WP_106562810.1">
    <property type="nucleotide sequence ID" value="NZ_PYAU01000001.1"/>
</dbReference>
<sequence>MTPRVPAFVAAVAAGLAATAAVGLVAWSEWVTWRASRDAIPRTGLDPRPRAGDVVLVLGFRSSAHGRTNIIQRWRVRIAARSTDSRAATFVFSGGTTRGPSSEAALMARYAIDEVGIPAGSVVLEEESRTTWENVAFSIPVLRALDAESIVIASNTFHARRARRYLATQAPDLGPRIRRGRDYRFGELLAVKPYLAIYEWRRARLRQS</sequence>
<dbReference type="CDD" id="cd06259">
    <property type="entry name" value="YdcF-like"/>
    <property type="match status" value="1"/>
</dbReference>
<dbReference type="InterPro" id="IPR003848">
    <property type="entry name" value="DUF218"/>
</dbReference>
<dbReference type="GO" id="GO:0005886">
    <property type="term" value="C:plasma membrane"/>
    <property type="evidence" value="ECO:0007669"/>
    <property type="project" value="TreeGrafter"/>
</dbReference>
<dbReference type="InterPro" id="IPR014729">
    <property type="entry name" value="Rossmann-like_a/b/a_fold"/>
</dbReference>
<gene>
    <name evidence="2" type="ORF">CLV49_1306</name>
    <name evidence="3" type="ORF">ELQ93_12670</name>
</gene>
<dbReference type="OrthoDB" id="3259960at2"/>
<protein>
    <submittedName>
        <fullName evidence="2">Uncharacterized SAM-binding protein YcdF (DUF218 family)</fullName>
    </submittedName>
    <submittedName>
        <fullName evidence="3">YdcF family protein</fullName>
    </submittedName>
</protein>
<dbReference type="PANTHER" id="PTHR30336:SF4">
    <property type="entry name" value="ENVELOPE BIOGENESIS FACTOR ELYC"/>
    <property type="match status" value="1"/>
</dbReference>
<dbReference type="EMBL" id="PYAU01000001">
    <property type="protein sequence ID" value="PSL37699.1"/>
    <property type="molecule type" value="Genomic_DNA"/>
</dbReference>
<accession>A0A2P8GUQ5</accession>
<organism evidence="2 4">
    <name type="scientific">Labedella gwakjiensis</name>
    <dbReference type="NCBI Taxonomy" id="390269"/>
    <lineage>
        <taxon>Bacteria</taxon>
        <taxon>Bacillati</taxon>
        <taxon>Actinomycetota</taxon>
        <taxon>Actinomycetes</taxon>
        <taxon>Micrococcales</taxon>
        <taxon>Microbacteriaceae</taxon>
        <taxon>Labedella</taxon>
    </lineage>
</organism>